<evidence type="ECO:0000313" key="3">
    <source>
        <dbReference type="Proteomes" id="UP000249464"/>
    </source>
</evidence>
<feature type="compositionally biased region" description="Basic and acidic residues" evidence="1">
    <location>
        <begin position="79"/>
        <end position="95"/>
    </location>
</feature>
<name>A0A2X0PEA9_9BASI</name>
<keyword evidence="3" id="KW-1185">Reference proteome</keyword>
<dbReference type="EMBL" id="FQNC01000083">
    <property type="protein sequence ID" value="SGZ21564.1"/>
    <property type="molecule type" value="Genomic_DNA"/>
</dbReference>
<gene>
    <name evidence="2" type="primary">BQ5605_C021g09381</name>
    <name evidence="2" type="ORF">BQ5605_C021G09381</name>
</gene>
<proteinExistence type="predicted"/>
<evidence type="ECO:0000313" key="2">
    <source>
        <dbReference type="EMBL" id="SGZ21564.1"/>
    </source>
</evidence>
<dbReference type="AlphaFoldDB" id="A0A2X0PEA9"/>
<accession>A0A2X0PEA9</accession>
<reference evidence="2 3" key="1">
    <citation type="submission" date="2016-11" db="EMBL/GenBank/DDBJ databases">
        <authorList>
            <person name="Jaros S."/>
            <person name="Januszkiewicz K."/>
            <person name="Wedrychowicz H."/>
        </authorList>
    </citation>
    <scope>NUCLEOTIDE SEQUENCE [LARGE SCALE GENOMIC DNA]</scope>
</reference>
<sequence length="118" mass="13436">MWQCQWQGCLIQAEDGVIGAEGESPFTRLRKVSTVTRSRARGQHESEHHQPIKQEDGRPTQSTTIDREQGRVVRRKVHTGREDAGMDPDVFKRDQGGAQVIAFTRPKVQGQTVDREER</sequence>
<feature type="compositionally biased region" description="Basic and acidic residues" evidence="1">
    <location>
        <begin position="42"/>
        <end position="58"/>
    </location>
</feature>
<feature type="region of interest" description="Disordered" evidence="1">
    <location>
        <begin position="21"/>
        <end position="98"/>
    </location>
</feature>
<organism evidence="2 3">
    <name type="scientific">Microbotryum silenes-dioicae</name>
    <dbReference type="NCBI Taxonomy" id="796604"/>
    <lineage>
        <taxon>Eukaryota</taxon>
        <taxon>Fungi</taxon>
        <taxon>Dikarya</taxon>
        <taxon>Basidiomycota</taxon>
        <taxon>Pucciniomycotina</taxon>
        <taxon>Microbotryomycetes</taxon>
        <taxon>Microbotryales</taxon>
        <taxon>Microbotryaceae</taxon>
        <taxon>Microbotryum</taxon>
    </lineage>
</organism>
<protein>
    <submittedName>
        <fullName evidence="2">BQ5605_C021g09381 protein</fullName>
    </submittedName>
</protein>
<evidence type="ECO:0000256" key="1">
    <source>
        <dbReference type="SAM" id="MobiDB-lite"/>
    </source>
</evidence>
<dbReference type="Proteomes" id="UP000249464">
    <property type="component" value="Unassembled WGS sequence"/>
</dbReference>